<dbReference type="SMART" id="SM00356">
    <property type="entry name" value="ZnF_C3H1"/>
    <property type="match status" value="2"/>
</dbReference>
<proteinExistence type="predicted"/>
<evidence type="ECO:0000256" key="1">
    <source>
        <dbReference type="ARBA" id="ARBA00022723"/>
    </source>
</evidence>
<dbReference type="InterPro" id="IPR057444">
    <property type="entry name" value="Znf-CCCH_AtC3H23-like"/>
</dbReference>
<dbReference type="PROSITE" id="PS50103">
    <property type="entry name" value="ZF_C3H1"/>
    <property type="match status" value="1"/>
</dbReference>
<sequence length="384" mass="41692">MMMVGGETGDLLAAAGIQPWSSHLDDPSAGVGYRLAVAGGSGDYSLGESALAAALQEYLPSNEFAEEEEEEDAALAVYSSDEFRMYEFKVRRCARGRSHDWTECPFAHPGEKARRRDPRKYHYSGTACPDFRKGGCKRGDSCEFAHGVFECWLHPARYRTQPCKDGIACRRRVCFFAHTPDQLRVLPQQQQQQPTTPGRSPLSTAESYDGSPLRQQALESYISKHLISSSPTSTLPLSPASDSPPMSPNTAAFRISSRPVGSSINEIVASLRQFQLSKANAFPNSWGLQAGNGSFPSPRSKVSFCSLPATPTAVPGGVGWFDGVDGVGFAAEYEEEGPVERVESGRALRAKIFEKLSKECVMERTDVVSVAASSSPTADGCRSW</sequence>
<dbReference type="InterPro" id="IPR045234">
    <property type="entry name" value="Unkempt-like"/>
</dbReference>
<evidence type="ECO:0000256" key="2">
    <source>
        <dbReference type="ARBA" id="ARBA00022737"/>
    </source>
</evidence>
<feature type="domain" description="C3H1-type" evidence="8">
    <location>
        <begin position="123"/>
        <end position="149"/>
    </location>
</feature>
<evidence type="ECO:0000256" key="4">
    <source>
        <dbReference type="ARBA" id="ARBA00022833"/>
    </source>
</evidence>
<feature type="compositionally biased region" description="Low complexity" evidence="7">
    <location>
        <begin position="187"/>
        <end position="197"/>
    </location>
</feature>
<dbReference type="PANTHER" id="PTHR14493:SF155">
    <property type="entry name" value="ZINC FINGER CCCH DOMAIN-CONTAINING PROTEIN 20"/>
    <property type="match status" value="1"/>
</dbReference>
<feature type="compositionally biased region" description="Low complexity" evidence="7">
    <location>
        <begin position="233"/>
        <end position="244"/>
    </location>
</feature>
<dbReference type="SUPFAM" id="SSF90229">
    <property type="entry name" value="CCCH zinc finger"/>
    <property type="match status" value="1"/>
</dbReference>
<dbReference type="Gene3D" id="3.30.1370.210">
    <property type="match status" value="1"/>
</dbReference>
<keyword evidence="3 6" id="KW-0863">Zinc-finger</keyword>
<dbReference type="InterPro" id="IPR000571">
    <property type="entry name" value="Znf_CCCH"/>
</dbReference>
<evidence type="ECO:0000256" key="6">
    <source>
        <dbReference type="PROSITE-ProRule" id="PRU00723"/>
    </source>
</evidence>
<feature type="region of interest" description="Disordered" evidence="7">
    <location>
        <begin position="233"/>
        <end position="252"/>
    </location>
</feature>
<keyword evidence="5" id="KW-0238">DNA-binding</keyword>
<keyword evidence="2" id="KW-0677">Repeat</keyword>
<dbReference type="PANTHER" id="PTHR14493">
    <property type="entry name" value="UNKEMPT FAMILY MEMBER"/>
    <property type="match status" value="1"/>
</dbReference>
<feature type="zinc finger region" description="C3H1-type" evidence="6">
    <location>
        <begin position="123"/>
        <end position="149"/>
    </location>
</feature>
<evidence type="ECO:0000256" key="7">
    <source>
        <dbReference type="SAM" id="MobiDB-lite"/>
    </source>
</evidence>
<dbReference type="EMBL" id="JACMSC010000011">
    <property type="protein sequence ID" value="KAG6501247.1"/>
    <property type="molecule type" value="Genomic_DNA"/>
</dbReference>
<evidence type="ECO:0000259" key="8">
    <source>
        <dbReference type="PROSITE" id="PS50103"/>
    </source>
</evidence>
<dbReference type="GO" id="GO:0008270">
    <property type="term" value="F:zinc ion binding"/>
    <property type="evidence" value="ECO:0007669"/>
    <property type="project" value="UniProtKB-KW"/>
</dbReference>
<dbReference type="Proteomes" id="UP000734854">
    <property type="component" value="Unassembled WGS sequence"/>
</dbReference>
<feature type="region of interest" description="Disordered" evidence="7">
    <location>
        <begin position="185"/>
        <end position="209"/>
    </location>
</feature>
<reference evidence="9 10" key="1">
    <citation type="submission" date="2020-08" db="EMBL/GenBank/DDBJ databases">
        <title>Plant Genome Project.</title>
        <authorList>
            <person name="Zhang R.-G."/>
        </authorList>
    </citation>
    <scope>NUCLEOTIDE SEQUENCE [LARGE SCALE GENOMIC DNA]</scope>
    <source>
        <tissue evidence="9">Rhizome</tissue>
    </source>
</reference>
<keyword evidence="1 6" id="KW-0479">Metal-binding</keyword>
<evidence type="ECO:0000313" key="9">
    <source>
        <dbReference type="EMBL" id="KAG6501247.1"/>
    </source>
</evidence>
<evidence type="ECO:0000313" key="10">
    <source>
        <dbReference type="Proteomes" id="UP000734854"/>
    </source>
</evidence>
<comment type="caution">
    <text evidence="9">The sequence shown here is derived from an EMBL/GenBank/DDBJ whole genome shotgun (WGS) entry which is preliminary data.</text>
</comment>
<gene>
    <name evidence="9" type="ORF">ZIOFF_041125</name>
</gene>
<dbReference type="Pfam" id="PF25512">
    <property type="entry name" value="zf-CCCH_AtC3H23"/>
    <property type="match status" value="1"/>
</dbReference>
<keyword evidence="10" id="KW-1185">Reference proteome</keyword>
<dbReference type="AlphaFoldDB" id="A0A8J5GDB7"/>
<dbReference type="FunFam" id="3.30.1370.210:FF:000009">
    <property type="entry name" value="Zinc finger CCCH domain-containing protein 66"/>
    <property type="match status" value="1"/>
</dbReference>
<organism evidence="9 10">
    <name type="scientific">Zingiber officinale</name>
    <name type="common">Ginger</name>
    <name type="synonym">Amomum zingiber</name>
    <dbReference type="NCBI Taxonomy" id="94328"/>
    <lineage>
        <taxon>Eukaryota</taxon>
        <taxon>Viridiplantae</taxon>
        <taxon>Streptophyta</taxon>
        <taxon>Embryophyta</taxon>
        <taxon>Tracheophyta</taxon>
        <taxon>Spermatophyta</taxon>
        <taxon>Magnoliopsida</taxon>
        <taxon>Liliopsida</taxon>
        <taxon>Zingiberales</taxon>
        <taxon>Zingiberaceae</taxon>
        <taxon>Zingiber</taxon>
    </lineage>
</organism>
<keyword evidence="4 6" id="KW-0862">Zinc</keyword>
<dbReference type="GO" id="GO:0003677">
    <property type="term" value="F:DNA binding"/>
    <property type="evidence" value="ECO:0007669"/>
    <property type="project" value="UniProtKB-KW"/>
</dbReference>
<evidence type="ECO:0000256" key="5">
    <source>
        <dbReference type="ARBA" id="ARBA00023125"/>
    </source>
</evidence>
<dbReference type="InterPro" id="IPR036855">
    <property type="entry name" value="Znf_CCCH_sf"/>
</dbReference>
<name>A0A8J5GDB7_ZINOF</name>
<protein>
    <recommendedName>
        <fullName evidence="8">C3H1-type domain-containing protein</fullName>
    </recommendedName>
</protein>
<accession>A0A8J5GDB7</accession>
<dbReference type="Pfam" id="PF00642">
    <property type="entry name" value="zf-CCCH"/>
    <property type="match status" value="1"/>
</dbReference>
<evidence type="ECO:0000256" key="3">
    <source>
        <dbReference type="ARBA" id="ARBA00022771"/>
    </source>
</evidence>